<dbReference type="GO" id="GO:1904680">
    <property type="term" value="F:peptide transmembrane transporter activity"/>
    <property type="evidence" value="ECO:0007669"/>
    <property type="project" value="TreeGrafter"/>
</dbReference>
<dbReference type="PANTHER" id="PTHR30290">
    <property type="entry name" value="PERIPLASMIC BINDING COMPONENT OF ABC TRANSPORTER"/>
    <property type="match status" value="1"/>
</dbReference>
<dbReference type="FunFam" id="3.10.105.10:FF:000001">
    <property type="entry name" value="Oligopeptide ABC transporter, oligopeptide-binding protein"/>
    <property type="match status" value="1"/>
</dbReference>
<evidence type="ECO:0000256" key="3">
    <source>
        <dbReference type="ARBA" id="ARBA00022448"/>
    </source>
</evidence>
<name>A0A235B4V7_9BACL</name>
<evidence type="ECO:0000256" key="1">
    <source>
        <dbReference type="ARBA" id="ARBA00004196"/>
    </source>
</evidence>
<dbReference type="Gene3D" id="3.90.76.10">
    <property type="entry name" value="Dipeptide-binding Protein, Domain 1"/>
    <property type="match status" value="1"/>
</dbReference>
<keyword evidence="3" id="KW-0813">Transport</keyword>
<dbReference type="EMBL" id="NOWF01000006">
    <property type="protein sequence ID" value="OYD07346.1"/>
    <property type="molecule type" value="Genomic_DNA"/>
</dbReference>
<keyword evidence="5" id="KW-0571">Peptide transport</keyword>
<organism evidence="7 8">
    <name type="scientific">Paludifilum halophilum</name>
    <dbReference type="NCBI Taxonomy" id="1642702"/>
    <lineage>
        <taxon>Bacteria</taxon>
        <taxon>Bacillati</taxon>
        <taxon>Bacillota</taxon>
        <taxon>Bacilli</taxon>
        <taxon>Bacillales</taxon>
        <taxon>Thermoactinomycetaceae</taxon>
        <taxon>Paludifilum</taxon>
    </lineage>
</organism>
<dbReference type="Gene3D" id="3.40.190.10">
    <property type="entry name" value="Periplasmic binding protein-like II"/>
    <property type="match status" value="1"/>
</dbReference>
<evidence type="ECO:0000259" key="6">
    <source>
        <dbReference type="Pfam" id="PF00496"/>
    </source>
</evidence>
<dbReference type="PIRSF" id="PIRSF002741">
    <property type="entry name" value="MppA"/>
    <property type="match status" value="1"/>
</dbReference>
<dbReference type="CDD" id="cd08504">
    <property type="entry name" value="PBP2_OppA"/>
    <property type="match status" value="1"/>
</dbReference>
<dbReference type="PANTHER" id="PTHR30290:SF10">
    <property type="entry name" value="PERIPLASMIC OLIGOPEPTIDE-BINDING PROTEIN-RELATED"/>
    <property type="match status" value="1"/>
</dbReference>
<dbReference type="InterPro" id="IPR039424">
    <property type="entry name" value="SBP_5"/>
</dbReference>
<evidence type="ECO:0000313" key="7">
    <source>
        <dbReference type="EMBL" id="OYD07346.1"/>
    </source>
</evidence>
<comment type="similarity">
    <text evidence="2">Belongs to the bacterial solute-binding protein 5 family.</text>
</comment>
<gene>
    <name evidence="7" type="ORF">CHM34_10560</name>
</gene>
<comment type="subcellular location">
    <subcellularLocation>
        <location evidence="1">Cell envelope</location>
    </subcellularLocation>
</comment>
<dbReference type="GO" id="GO:0030288">
    <property type="term" value="C:outer membrane-bounded periplasmic space"/>
    <property type="evidence" value="ECO:0007669"/>
    <property type="project" value="UniProtKB-ARBA"/>
</dbReference>
<keyword evidence="8" id="KW-1185">Reference proteome</keyword>
<dbReference type="Gene3D" id="3.10.105.10">
    <property type="entry name" value="Dipeptide-binding Protein, Domain 3"/>
    <property type="match status" value="1"/>
</dbReference>
<dbReference type="GO" id="GO:0015833">
    <property type="term" value="P:peptide transport"/>
    <property type="evidence" value="ECO:0007669"/>
    <property type="project" value="UniProtKB-KW"/>
</dbReference>
<sequence length="567" mass="64319">MFFSFMDFHKGLIRRKGAVMRQAGCISAVLLLIGSVSISGCDRVTGDNENTANAKREPRVLHLTTVSEPPSLDSAVTIDGDSFNVLNNVKEGLMRLNQDNRPEPAMAAGMPEVSADKKTYVFQIRKARWSDGRAVKARDFEYAWKRALDPSLESDASYSLLPLKNAKAYREGKASLDQVGVKAVGDRTLKVKLEEPTPYFLSLTASAAYLPQREDIVEKYGEQYAADEDKMVYNGPFVLSRWNRDQSFQYRKNDRYWDRNHVRLDRVHVKIVDDTTEAVHRYTSGRADVAPLSEDLIQAFKGSPEYVSVSRGATSLLIFNTEVDFLSNTKVRKALSLSIDRKKLVEEVLQNGSRPADGLVPDTILGYDQEPFREKASSELEYREEKAVELMEKGMEEMDFSSLPKLELNVSDDSQKKVALFLQEEWKDHLGLEVAINPQPIEKKLELEGGGQFQLSLLRWIGRYNDPLSFLEMGHSENEANFGGWKNSDFDTLIEQAKGNTDYQERSEDLVEAEKILTEKAGIAPLFYESQAYVQKPYVKHLYRFPIGAEYVLKWTDMEEKYKNSGG</sequence>
<dbReference type="SUPFAM" id="SSF53850">
    <property type="entry name" value="Periplasmic binding protein-like II"/>
    <property type="match status" value="1"/>
</dbReference>
<evidence type="ECO:0000256" key="5">
    <source>
        <dbReference type="ARBA" id="ARBA00022856"/>
    </source>
</evidence>
<evidence type="ECO:0000313" key="8">
    <source>
        <dbReference type="Proteomes" id="UP000215459"/>
    </source>
</evidence>
<accession>A0A235B4V7</accession>
<dbReference type="FunFam" id="3.90.76.10:FF:000001">
    <property type="entry name" value="Oligopeptide ABC transporter substrate-binding protein"/>
    <property type="match status" value="1"/>
</dbReference>
<keyword evidence="4" id="KW-0732">Signal</keyword>
<dbReference type="OrthoDB" id="9801912at2"/>
<feature type="domain" description="Solute-binding protein family 5" evidence="6">
    <location>
        <begin position="102"/>
        <end position="479"/>
    </location>
</feature>
<keyword evidence="5" id="KW-0653">Protein transport</keyword>
<dbReference type="InterPro" id="IPR000914">
    <property type="entry name" value="SBP_5_dom"/>
</dbReference>
<protein>
    <recommendedName>
        <fullName evidence="6">Solute-binding protein family 5 domain-containing protein</fullName>
    </recommendedName>
</protein>
<dbReference type="GO" id="GO:0043190">
    <property type="term" value="C:ATP-binding cassette (ABC) transporter complex"/>
    <property type="evidence" value="ECO:0007669"/>
    <property type="project" value="InterPro"/>
</dbReference>
<dbReference type="Proteomes" id="UP000215459">
    <property type="component" value="Unassembled WGS sequence"/>
</dbReference>
<comment type="caution">
    <text evidence="7">The sequence shown here is derived from an EMBL/GenBank/DDBJ whole genome shotgun (WGS) entry which is preliminary data.</text>
</comment>
<dbReference type="Pfam" id="PF00496">
    <property type="entry name" value="SBP_bac_5"/>
    <property type="match status" value="1"/>
</dbReference>
<dbReference type="InterPro" id="IPR030678">
    <property type="entry name" value="Peptide/Ni-bd"/>
</dbReference>
<evidence type="ECO:0000256" key="4">
    <source>
        <dbReference type="ARBA" id="ARBA00022729"/>
    </source>
</evidence>
<reference evidence="7 8" key="1">
    <citation type="submission" date="2017-07" db="EMBL/GenBank/DDBJ databases">
        <title>The genome sequence of Paludifilum halophilum highlights mechanisms for microbial adaptation to high salt environemnts.</title>
        <authorList>
            <person name="Belbahri L."/>
        </authorList>
    </citation>
    <scope>NUCLEOTIDE SEQUENCE [LARGE SCALE GENOMIC DNA]</scope>
    <source>
        <strain evidence="7 8">DSM 102817</strain>
    </source>
</reference>
<evidence type="ECO:0000256" key="2">
    <source>
        <dbReference type="ARBA" id="ARBA00005695"/>
    </source>
</evidence>
<dbReference type="AlphaFoldDB" id="A0A235B4V7"/>
<proteinExistence type="inferred from homology"/>